<dbReference type="EMBL" id="BMIG01000008">
    <property type="protein sequence ID" value="GGB02617.1"/>
    <property type="molecule type" value="Genomic_DNA"/>
</dbReference>
<dbReference type="Proteomes" id="UP000620596">
    <property type="component" value="Unassembled WGS sequence"/>
</dbReference>
<reference evidence="3" key="2">
    <citation type="submission" date="2020-09" db="EMBL/GenBank/DDBJ databases">
        <authorList>
            <person name="Sun Q."/>
            <person name="Zhou Y."/>
        </authorList>
    </citation>
    <scope>NUCLEOTIDE SEQUENCE</scope>
    <source>
        <strain evidence="3">CGMCC 1.15322</strain>
    </source>
</reference>
<feature type="active site" evidence="2">
    <location>
        <position position="47"/>
    </location>
</feature>
<dbReference type="AlphaFoldDB" id="A0A916SJK4"/>
<accession>A0A916SJK4</accession>
<dbReference type="GO" id="GO:0016853">
    <property type="term" value="F:isomerase activity"/>
    <property type="evidence" value="ECO:0007669"/>
    <property type="project" value="TreeGrafter"/>
</dbReference>
<dbReference type="SUPFAM" id="SSF54506">
    <property type="entry name" value="Diaminopimelate epimerase-like"/>
    <property type="match status" value="1"/>
</dbReference>
<dbReference type="RefSeq" id="WP_188708802.1">
    <property type="nucleotide sequence ID" value="NZ_BMIG01000008.1"/>
</dbReference>
<evidence type="ECO:0000313" key="4">
    <source>
        <dbReference type="Proteomes" id="UP000620596"/>
    </source>
</evidence>
<name>A0A916SJK4_9BURK</name>
<dbReference type="NCBIfam" id="TIGR00654">
    <property type="entry name" value="PhzF_family"/>
    <property type="match status" value="1"/>
</dbReference>
<dbReference type="Pfam" id="PF02567">
    <property type="entry name" value="PhzC-PhzF"/>
    <property type="match status" value="1"/>
</dbReference>
<dbReference type="InterPro" id="IPR003719">
    <property type="entry name" value="Phenazine_PhzF-like"/>
</dbReference>
<comment type="caution">
    <text evidence="3">The sequence shown here is derived from an EMBL/GenBank/DDBJ whole genome shotgun (WGS) entry which is preliminary data.</text>
</comment>
<evidence type="ECO:0000313" key="3">
    <source>
        <dbReference type="EMBL" id="GGB02617.1"/>
    </source>
</evidence>
<protein>
    <submittedName>
        <fullName evidence="3">Phenazine biosynthesis protein PhzF</fullName>
    </submittedName>
</protein>
<organism evidence="3 4">
    <name type="scientific">Polaromonas eurypsychrophila</name>
    <dbReference type="NCBI Taxonomy" id="1614635"/>
    <lineage>
        <taxon>Bacteria</taxon>
        <taxon>Pseudomonadati</taxon>
        <taxon>Pseudomonadota</taxon>
        <taxon>Betaproteobacteria</taxon>
        <taxon>Burkholderiales</taxon>
        <taxon>Comamonadaceae</taxon>
        <taxon>Polaromonas</taxon>
    </lineage>
</organism>
<gene>
    <name evidence="3" type="ORF">GCM10011496_24550</name>
</gene>
<evidence type="ECO:0000256" key="1">
    <source>
        <dbReference type="ARBA" id="ARBA00008270"/>
    </source>
</evidence>
<dbReference type="PANTHER" id="PTHR13774:SF32">
    <property type="entry name" value="ANTISENSE-ENHANCING SEQUENCE 1"/>
    <property type="match status" value="1"/>
</dbReference>
<comment type="similarity">
    <text evidence="1">Belongs to the PhzF family.</text>
</comment>
<dbReference type="PIRSF" id="PIRSF016184">
    <property type="entry name" value="PhzC_PhzF"/>
    <property type="match status" value="1"/>
</dbReference>
<dbReference type="GO" id="GO:0005737">
    <property type="term" value="C:cytoplasm"/>
    <property type="evidence" value="ECO:0007669"/>
    <property type="project" value="TreeGrafter"/>
</dbReference>
<reference evidence="3" key="1">
    <citation type="journal article" date="2014" name="Int. J. Syst. Evol. Microbiol.">
        <title>Complete genome sequence of Corynebacterium casei LMG S-19264T (=DSM 44701T), isolated from a smear-ripened cheese.</title>
        <authorList>
            <consortium name="US DOE Joint Genome Institute (JGI-PGF)"/>
            <person name="Walter F."/>
            <person name="Albersmeier A."/>
            <person name="Kalinowski J."/>
            <person name="Ruckert C."/>
        </authorList>
    </citation>
    <scope>NUCLEOTIDE SEQUENCE</scope>
    <source>
        <strain evidence="3">CGMCC 1.15322</strain>
    </source>
</reference>
<sequence length="324" mass="33853">MKIRPFKQVDVFTDQPYFGNPLAVVLDGSGLDDAAMQRFAQWTNLSETTFVLPPSEPSADYHVRIFTPGGELPFAGHPTLGTCHAWLEAGGVPKRQDVIVQQCQVGLVNIRRDPSAGSGQAGGQLAFAAPALKRSAPSPVVLAQVAAALGLKAKHIIAAQVLDNGPVWLGLLLDSADTVLQLEPDHLALKKYGLKVGVAGAHFAQAAPQLIARANREARAFSPSEHGVPAETADFEVRAFAAPMGINEDPVTGSLNASLAQWLMAEGHAPDNYTVAQGTCLGRAGRVQLSRENAAGIAQAASTGSGQVWVGGESVTCIDGSVTL</sequence>
<proteinExistence type="inferred from homology"/>
<evidence type="ECO:0000256" key="2">
    <source>
        <dbReference type="PIRSR" id="PIRSR016184-1"/>
    </source>
</evidence>
<keyword evidence="4" id="KW-1185">Reference proteome</keyword>
<dbReference type="PANTHER" id="PTHR13774">
    <property type="entry name" value="PHENAZINE BIOSYNTHESIS PROTEIN"/>
    <property type="match status" value="1"/>
</dbReference>
<dbReference type="Gene3D" id="3.10.310.10">
    <property type="entry name" value="Diaminopimelate Epimerase, Chain A, domain 1"/>
    <property type="match status" value="2"/>
</dbReference>